<proteinExistence type="predicted"/>
<dbReference type="RefSeq" id="XP_004350306.1">
    <property type="nucleotide sequence ID" value="XM_004350256.1"/>
</dbReference>
<dbReference type="KEGG" id="dfa:DFA_11363"/>
<evidence type="ECO:0000313" key="3">
    <source>
        <dbReference type="Proteomes" id="UP000007797"/>
    </source>
</evidence>
<dbReference type="OrthoDB" id="19902at2759"/>
<organism evidence="2 3">
    <name type="scientific">Cavenderia fasciculata</name>
    <name type="common">Slime mold</name>
    <name type="synonym">Dictyostelium fasciculatum</name>
    <dbReference type="NCBI Taxonomy" id="261658"/>
    <lineage>
        <taxon>Eukaryota</taxon>
        <taxon>Amoebozoa</taxon>
        <taxon>Evosea</taxon>
        <taxon>Eumycetozoa</taxon>
        <taxon>Dictyostelia</taxon>
        <taxon>Acytosteliales</taxon>
        <taxon>Cavenderiaceae</taxon>
        <taxon>Cavenderia</taxon>
    </lineage>
</organism>
<dbReference type="GeneID" id="14865346"/>
<evidence type="ECO:0000313" key="2">
    <source>
        <dbReference type="EMBL" id="EGG13602.1"/>
    </source>
</evidence>
<feature type="chain" id="PRO_5003316339" evidence="1">
    <location>
        <begin position="23"/>
        <end position="218"/>
    </location>
</feature>
<dbReference type="PANTHER" id="PTHR31648">
    <property type="entry name" value="TRANSMEMBRANE PROTEIN-RELATED"/>
    <property type="match status" value="1"/>
</dbReference>
<dbReference type="EMBL" id="GL883029">
    <property type="protein sequence ID" value="EGG13602.1"/>
    <property type="molecule type" value="Genomic_DNA"/>
</dbReference>
<reference evidence="3" key="1">
    <citation type="journal article" date="2011" name="Genome Res.">
        <title>Phylogeny-wide analysis of social amoeba genomes highlights ancient origins for complex intercellular communication.</title>
        <authorList>
            <person name="Heidel A.J."/>
            <person name="Lawal H.M."/>
            <person name="Felder M."/>
            <person name="Schilde C."/>
            <person name="Helps N.R."/>
            <person name="Tunggal B."/>
            <person name="Rivero F."/>
            <person name="John U."/>
            <person name="Schleicher M."/>
            <person name="Eichinger L."/>
            <person name="Platzer M."/>
            <person name="Noegel A.A."/>
            <person name="Schaap P."/>
            <person name="Gloeckner G."/>
        </authorList>
    </citation>
    <scope>NUCLEOTIDE SEQUENCE [LARGE SCALE GENOMIC DNA]</scope>
    <source>
        <strain evidence="3">SH3</strain>
    </source>
</reference>
<dbReference type="Proteomes" id="UP000007797">
    <property type="component" value="Unassembled WGS sequence"/>
</dbReference>
<evidence type="ECO:0000256" key="1">
    <source>
        <dbReference type="SAM" id="SignalP"/>
    </source>
</evidence>
<keyword evidence="1" id="KW-0732">Signal</keyword>
<sequence length="218" mass="23299">MFFAKFAILIISALFAFSGVNAKDCSQSNGYTTGYTFASFNAIPLGGGQSESFFEVGDTSVDFQGQRIRVDFEIISQGYPTINASFWGFGGNINKAYVLSDGVCTVSPLSTPIPGSIINGTVAGKTKLGSFDVDVIKVEPTASSGQTLFADPKKCAGVAATFYNIDAANPGFANMLFFDFVDQYTESFFVLPSQCSQANAQLASFAAPHTPHFSRYLH</sequence>
<protein>
    <submittedName>
        <fullName evidence="2">Uncharacterized protein</fullName>
    </submittedName>
</protein>
<feature type="signal peptide" evidence="1">
    <location>
        <begin position="1"/>
        <end position="22"/>
    </location>
</feature>
<dbReference type="OMA" id="TDYWITE"/>
<name>F4QCG7_CACFS</name>
<dbReference type="AlphaFoldDB" id="F4QCG7"/>
<accession>F4QCG7</accession>
<keyword evidence="3" id="KW-1185">Reference proteome</keyword>
<dbReference type="Pfam" id="PF25544">
    <property type="entry name" value="Ependymin_amoebozoa"/>
    <property type="match status" value="1"/>
</dbReference>
<gene>
    <name evidence="2" type="ORF">DFA_11363</name>
</gene>
<dbReference type="InterPro" id="IPR040310">
    <property type="entry name" value="DDB_G0292248"/>
</dbReference>